<organism evidence="7 8">
    <name type="scientific">Rhynchophorus ferrugineus</name>
    <name type="common">Red palm weevil</name>
    <name type="synonym">Curculio ferrugineus</name>
    <dbReference type="NCBI Taxonomy" id="354439"/>
    <lineage>
        <taxon>Eukaryota</taxon>
        <taxon>Metazoa</taxon>
        <taxon>Ecdysozoa</taxon>
        <taxon>Arthropoda</taxon>
        <taxon>Hexapoda</taxon>
        <taxon>Insecta</taxon>
        <taxon>Pterygota</taxon>
        <taxon>Neoptera</taxon>
        <taxon>Endopterygota</taxon>
        <taxon>Coleoptera</taxon>
        <taxon>Polyphaga</taxon>
        <taxon>Cucujiformia</taxon>
        <taxon>Curculionidae</taxon>
        <taxon>Dryophthorinae</taxon>
        <taxon>Rhynchophorus</taxon>
    </lineage>
</organism>
<feature type="transmembrane region" description="Helical" evidence="5">
    <location>
        <begin position="63"/>
        <end position="84"/>
    </location>
</feature>
<dbReference type="Pfam" id="PF00083">
    <property type="entry name" value="Sugar_tr"/>
    <property type="match status" value="1"/>
</dbReference>
<evidence type="ECO:0000313" key="7">
    <source>
        <dbReference type="EMBL" id="KAF7271732.1"/>
    </source>
</evidence>
<dbReference type="GO" id="GO:0022857">
    <property type="term" value="F:transmembrane transporter activity"/>
    <property type="evidence" value="ECO:0007669"/>
    <property type="project" value="InterPro"/>
</dbReference>
<feature type="transmembrane region" description="Helical" evidence="5">
    <location>
        <begin position="21"/>
        <end position="43"/>
    </location>
</feature>
<dbReference type="InterPro" id="IPR036259">
    <property type="entry name" value="MFS_trans_sf"/>
</dbReference>
<comment type="subcellular location">
    <subcellularLocation>
        <location evidence="1">Membrane</location>
        <topology evidence="1">Multi-pass membrane protein</topology>
    </subcellularLocation>
</comment>
<feature type="transmembrane region" description="Helical" evidence="5">
    <location>
        <begin position="91"/>
        <end position="111"/>
    </location>
</feature>
<gene>
    <name evidence="7" type="ORF">GWI33_015412</name>
</gene>
<keyword evidence="3 5" id="KW-1133">Transmembrane helix</keyword>
<name>A0A834I3D8_RHYFE</name>
<dbReference type="OrthoDB" id="6612291at2759"/>
<dbReference type="Gene3D" id="1.20.1250.20">
    <property type="entry name" value="MFS general substrate transporter like domains"/>
    <property type="match status" value="1"/>
</dbReference>
<dbReference type="AlphaFoldDB" id="A0A834I3D8"/>
<dbReference type="PANTHER" id="PTHR48021:SF32">
    <property type="entry name" value="FACILITATED TREHALOSE TRANSPORTER TRET1-2 HOMOLOG-LIKE PROTEIN"/>
    <property type="match status" value="1"/>
</dbReference>
<evidence type="ECO:0000259" key="6">
    <source>
        <dbReference type="PROSITE" id="PS50850"/>
    </source>
</evidence>
<feature type="transmembrane region" description="Helical" evidence="5">
    <location>
        <begin position="207"/>
        <end position="229"/>
    </location>
</feature>
<feature type="transmembrane region" description="Helical" evidence="5">
    <location>
        <begin position="143"/>
        <end position="166"/>
    </location>
</feature>
<dbReference type="PROSITE" id="PS50850">
    <property type="entry name" value="MFS"/>
    <property type="match status" value="1"/>
</dbReference>
<keyword evidence="8" id="KW-1185">Reference proteome</keyword>
<protein>
    <recommendedName>
        <fullName evidence="6">Major facilitator superfamily (MFS) profile domain-containing protein</fullName>
    </recommendedName>
</protein>
<dbReference type="EMBL" id="JAACXV010013907">
    <property type="protein sequence ID" value="KAF7271732.1"/>
    <property type="molecule type" value="Genomic_DNA"/>
</dbReference>
<evidence type="ECO:0000256" key="3">
    <source>
        <dbReference type="ARBA" id="ARBA00022989"/>
    </source>
</evidence>
<dbReference type="Proteomes" id="UP000625711">
    <property type="component" value="Unassembled WGS sequence"/>
</dbReference>
<sequence length="247" mass="27108">MLVKLKEHLALYRAPSVWKPLLILFTIFIFQQLSAAYVVVFYAVDIFCRIGGSFNHIGLIDEFVALILLGTIRFVMAIVLASISKRVGRRTLMFVSAAGMILASFSTGLHMSLSSNQSSGECSTNRTLTDISPVEPSDSTGTIAIILVLTYVCFSSFGWLVIPWTLIGELLPVKVRGVLGGIMISVAYLGMFLMVKVAPFIMKSVSLGSIFFGLSGINIVGVAFIYFFLPETLGKTFDDIAKYFERN</sequence>
<evidence type="ECO:0000256" key="4">
    <source>
        <dbReference type="ARBA" id="ARBA00023136"/>
    </source>
</evidence>
<feature type="domain" description="Major facilitator superfamily (MFS) profile" evidence="6">
    <location>
        <begin position="1"/>
        <end position="233"/>
    </location>
</feature>
<keyword evidence="4 5" id="KW-0472">Membrane</keyword>
<evidence type="ECO:0000256" key="1">
    <source>
        <dbReference type="ARBA" id="ARBA00004141"/>
    </source>
</evidence>
<evidence type="ECO:0000256" key="5">
    <source>
        <dbReference type="SAM" id="Phobius"/>
    </source>
</evidence>
<keyword evidence="2 5" id="KW-0812">Transmembrane</keyword>
<accession>A0A834I3D8</accession>
<proteinExistence type="predicted"/>
<dbReference type="GO" id="GO:0016020">
    <property type="term" value="C:membrane"/>
    <property type="evidence" value="ECO:0007669"/>
    <property type="project" value="UniProtKB-SubCell"/>
</dbReference>
<feature type="transmembrane region" description="Helical" evidence="5">
    <location>
        <begin position="178"/>
        <end position="201"/>
    </location>
</feature>
<dbReference type="InterPro" id="IPR005828">
    <property type="entry name" value="MFS_sugar_transport-like"/>
</dbReference>
<evidence type="ECO:0000313" key="8">
    <source>
        <dbReference type="Proteomes" id="UP000625711"/>
    </source>
</evidence>
<comment type="caution">
    <text evidence="7">The sequence shown here is derived from an EMBL/GenBank/DDBJ whole genome shotgun (WGS) entry which is preliminary data.</text>
</comment>
<dbReference type="InterPro" id="IPR020846">
    <property type="entry name" value="MFS_dom"/>
</dbReference>
<evidence type="ECO:0000256" key="2">
    <source>
        <dbReference type="ARBA" id="ARBA00022692"/>
    </source>
</evidence>
<dbReference type="InterPro" id="IPR050549">
    <property type="entry name" value="MFS_Trehalose_Transporter"/>
</dbReference>
<dbReference type="PANTHER" id="PTHR48021">
    <property type="match status" value="1"/>
</dbReference>
<dbReference type="SUPFAM" id="SSF103473">
    <property type="entry name" value="MFS general substrate transporter"/>
    <property type="match status" value="1"/>
</dbReference>
<reference evidence="7" key="1">
    <citation type="submission" date="2020-08" db="EMBL/GenBank/DDBJ databases">
        <title>Genome sequencing and assembly of the red palm weevil Rhynchophorus ferrugineus.</title>
        <authorList>
            <person name="Dias G.B."/>
            <person name="Bergman C.M."/>
            <person name="Manee M."/>
        </authorList>
    </citation>
    <scope>NUCLEOTIDE SEQUENCE</scope>
    <source>
        <strain evidence="7">AA-2017</strain>
        <tissue evidence="7">Whole larva</tissue>
    </source>
</reference>